<dbReference type="Gene3D" id="1.10.150.320">
    <property type="entry name" value="Photosystem II 12 kDa extrinsic protein"/>
    <property type="match status" value="1"/>
</dbReference>
<dbReference type="InterPro" id="IPR010994">
    <property type="entry name" value="RuvA_2-like"/>
</dbReference>
<dbReference type="RefSeq" id="WP_264712689.1">
    <property type="nucleotide sequence ID" value="NZ_JAPDNT010000002.1"/>
</dbReference>
<comment type="caution">
    <text evidence="3">The sequence shown here is derived from an EMBL/GenBank/DDBJ whole genome shotgun (WGS) entry which is preliminary data.</text>
</comment>
<feature type="signal peptide" evidence="2">
    <location>
        <begin position="1"/>
        <end position="22"/>
    </location>
</feature>
<reference evidence="3" key="1">
    <citation type="submission" date="2022-09" db="EMBL/GenBank/DDBJ databases">
        <title>Rhodovastum sp. nov. RN2-1 isolated from soil in Seongnam, South Korea.</title>
        <authorList>
            <person name="Le N.T."/>
        </authorList>
    </citation>
    <scope>NUCLEOTIDE SEQUENCE</scope>
    <source>
        <strain evidence="3">RN2-1</strain>
    </source>
</reference>
<gene>
    <name evidence="3" type="ORF">OL599_05710</name>
</gene>
<organism evidence="3 4">
    <name type="scientific">Limobrevibacterium gyesilva</name>
    <dbReference type="NCBI Taxonomy" id="2991712"/>
    <lineage>
        <taxon>Bacteria</taxon>
        <taxon>Pseudomonadati</taxon>
        <taxon>Pseudomonadota</taxon>
        <taxon>Alphaproteobacteria</taxon>
        <taxon>Acetobacterales</taxon>
        <taxon>Acetobacteraceae</taxon>
        <taxon>Limobrevibacterium</taxon>
    </lineage>
</organism>
<dbReference type="Proteomes" id="UP001165679">
    <property type="component" value="Unassembled WGS sequence"/>
</dbReference>
<accession>A0AA41YJ27</accession>
<evidence type="ECO:0000256" key="2">
    <source>
        <dbReference type="SAM" id="SignalP"/>
    </source>
</evidence>
<evidence type="ECO:0000313" key="4">
    <source>
        <dbReference type="Proteomes" id="UP001165679"/>
    </source>
</evidence>
<feature type="compositionally biased region" description="Low complexity" evidence="1">
    <location>
        <begin position="27"/>
        <end position="53"/>
    </location>
</feature>
<dbReference type="EMBL" id="JAPDNT010000002">
    <property type="protein sequence ID" value="MCW3474069.1"/>
    <property type="molecule type" value="Genomic_DNA"/>
</dbReference>
<proteinExistence type="predicted"/>
<dbReference type="Pfam" id="PF12836">
    <property type="entry name" value="HHH_3"/>
    <property type="match status" value="1"/>
</dbReference>
<name>A0AA41YJ27_9PROT</name>
<sequence length="118" mass="12086">MFARRFVIAAAILAVSAMPALAQGTGAAPKPAAPAATAPPMAHPATPAPAAAAKKVDLNTATAAELDALPDVGKARSKAILDERAKGKFKDWADFDHRMTGTSVNAGVKAKIKDHVTF</sequence>
<feature type="chain" id="PRO_5041350571" evidence="2">
    <location>
        <begin position="23"/>
        <end position="118"/>
    </location>
</feature>
<evidence type="ECO:0000256" key="1">
    <source>
        <dbReference type="SAM" id="MobiDB-lite"/>
    </source>
</evidence>
<reference evidence="3" key="2">
    <citation type="submission" date="2022-10" db="EMBL/GenBank/DDBJ databases">
        <authorList>
            <person name="Trinh H.N."/>
        </authorList>
    </citation>
    <scope>NUCLEOTIDE SEQUENCE</scope>
    <source>
        <strain evidence="3">RN2-1</strain>
    </source>
</reference>
<evidence type="ECO:0000313" key="3">
    <source>
        <dbReference type="EMBL" id="MCW3474069.1"/>
    </source>
</evidence>
<keyword evidence="2" id="KW-0732">Signal</keyword>
<keyword evidence="4" id="KW-1185">Reference proteome</keyword>
<feature type="region of interest" description="Disordered" evidence="1">
    <location>
        <begin position="24"/>
        <end position="53"/>
    </location>
</feature>
<dbReference type="AlphaFoldDB" id="A0AA41YJ27"/>
<protein>
    <submittedName>
        <fullName evidence="3">Helix-hairpin-helix domain-containing protein</fullName>
    </submittedName>
</protein>
<dbReference type="SUPFAM" id="SSF47781">
    <property type="entry name" value="RuvA domain 2-like"/>
    <property type="match status" value="1"/>
</dbReference>